<dbReference type="RefSeq" id="WP_154756918.1">
    <property type="nucleotide sequence ID" value="NZ_WMBA01000014.1"/>
</dbReference>
<dbReference type="InterPro" id="IPR051312">
    <property type="entry name" value="Diverse_Substr_Oxidored"/>
</dbReference>
<dbReference type="EMBL" id="WMBA01000014">
    <property type="protein sequence ID" value="MTD54697.1"/>
    <property type="molecule type" value="Genomic_DNA"/>
</dbReference>
<reference evidence="5 6" key="1">
    <citation type="submission" date="2019-11" db="EMBL/GenBank/DDBJ databases">
        <title>Draft genome of Amycolatopsis RM579.</title>
        <authorList>
            <person name="Duangmal K."/>
            <person name="Mingma R."/>
        </authorList>
    </citation>
    <scope>NUCLEOTIDE SEQUENCE [LARGE SCALE GENOMIC DNA]</scope>
    <source>
        <strain evidence="5 6">RM579</strain>
    </source>
</reference>
<keyword evidence="1" id="KW-0285">Flavoprotein</keyword>
<organism evidence="5 6">
    <name type="scientific">Amycolatopsis pithecellobii</name>
    <dbReference type="NCBI Taxonomy" id="664692"/>
    <lineage>
        <taxon>Bacteria</taxon>
        <taxon>Bacillati</taxon>
        <taxon>Actinomycetota</taxon>
        <taxon>Actinomycetes</taxon>
        <taxon>Pseudonocardiales</taxon>
        <taxon>Pseudonocardiaceae</taxon>
        <taxon>Amycolatopsis</taxon>
    </lineage>
</organism>
<dbReference type="SUPFAM" id="SSF56176">
    <property type="entry name" value="FAD-binding/transporter-associated domain-like"/>
    <property type="match status" value="1"/>
</dbReference>
<keyword evidence="3" id="KW-0560">Oxidoreductase</keyword>
<dbReference type="SUPFAM" id="SSF55447">
    <property type="entry name" value="CO dehydrogenase flavoprotein C-terminal domain-like"/>
    <property type="match status" value="1"/>
</dbReference>
<evidence type="ECO:0000256" key="1">
    <source>
        <dbReference type="ARBA" id="ARBA00022630"/>
    </source>
</evidence>
<dbReference type="Gene3D" id="3.30.465.10">
    <property type="match status" value="1"/>
</dbReference>
<evidence type="ECO:0000256" key="2">
    <source>
        <dbReference type="ARBA" id="ARBA00022827"/>
    </source>
</evidence>
<dbReference type="SMART" id="SM01092">
    <property type="entry name" value="CO_deh_flav_C"/>
    <property type="match status" value="1"/>
</dbReference>
<protein>
    <submittedName>
        <fullName evidence="5">Carbon monoxide dehydrogenase</fullName>
    </submittedName>
</protein>
<sequence length="270" mass="28423">MIRTRLRYHRPRSLTETSEILLAHHGNVAVLGGGTQLLPRMGRHVTEVENVVDLKDLGLAGIGTVGGAIEIGARVTYADVLDSALLRAQLPLLPRMAQGVTGGRQLTQQATLVGAACFAFPSADARGALAALGAVVEIHGPDGLRSVPLTAFLVDAFAVDLRAGEFVRAMRMTPQRTGGYCKVKHSTGSWPIVTASAVRDDARGVRVTLGAVQAVPVIVQLDDPHDPAELKMRVDAAITAPWSDVLAPGEYRAAIAAAVARRAVNELLGV</sequence>
<dbReference type="InterPro" id="IPR016167">
    <property type="entry name" value="FAD-bd_PCMH_sub1"/>
</dbReference>
<dbReference type="InterPro" id="IPR016169">
    <property type="entry name" value="FAD-bd_PCMH_sub2"/>
</dbReference>
<keyword evidence="2" id="KW-0274">FAD</keyword>
<dbReference type="InterPro" id="IPR005107">
    <property type="entry name" value="CO_DH_flav_C"/>
</dbReference>
<accession>A0A6N7YNW5</accession>
<dbReference type="Pfam" id="PF00941">
    <property type="entry name" value="FAD_binding_5"/>
    <property type="match status" value="1"/>
</dbReference>
<evidence type="ECO:0000256" key="3">
    <source>
        <dbReference type="ARBA" id="ARBA00023002"/>
    </source>
</evidence>
<proteinExistence type="predicted"/>
<dbReference type="Proteomes" id="UP000440096">
    <property type="component" value="Unassembled WGS sequence"/>
</dbReference>
<dbReference type="InterPro" id="IPR036683">
    <property type="entry name" value="CO_DH_flav_C_dom_sf"/>
</dbReference>
<dbReference type="PROSITE" id="PS51387">
    <property type="entry name" value="FAD_PCMH"/>
    <property type="match status" value="1"/>
</dbReference>
<evidence type="ECO:0000259" key="4">
    <source>
        <dbReference type="PROSITE" id="PS51387"/>
    </source>
</evidence>
<comment type="caution">
    <text evidence="5">The sequence shown here is derived from an EMBL/GenBank/DDBJ whole genome shotgun (WGS) entry which is preliminary data.</text>
</comment>
<dbReference type="InterPro" id="IPR036318">
    <property type="entry name" value="FAD-bd_PCMH-like_sf"/>
</dbReference>
<dbReference type="InterPro" id="IPR002346">
    <property type="entry name" value="Mopterin_DH_FAD-bd"/>
</dbReference>
<dbReference type="Gene3D" id="3.30.43.10">
    <property type="entry name" value="Uridine Diphospho-n-acetylenolpyruvylglucosamine Reductase, domain 2"/>
    <property type="match status" value="1"/>
</dbReference>
<evidence type="ECO:0000313" key="5">
    <source>
        <dbReference type="EMBL" id="MTD54697.1"/>
    </source>
</evidence>
<gene>
    <name evidence="5" type="ORF">GKO32_12000</name>
</gene>
<dbReference type="OrthoDB" id="9793944at2"/>
<dbReference type="AlphaFoldDB" id="A0A6N7YNW5"/>
<dbReference type="PANTHER" id="PTHR42659">
    <property type="entry name" value="XANTHINE DEHYDROGENASE SUBUNIT C-RELATED"/>
    <property type="match status" value="1"/>
</dbReference>
<dbReference type="PANTHER" id="PTHR42659:SF2">
    <property type="entry name" value="XANTHINE DEHYDROGENASE SUBUNIT C-RELATED"/>
    <property type="match status" value="1"/>
</dbReference>
<evidence type="ECO:0000313" key="6">
    <source>
        <dbReference type="Proteomes" id="UP000440096"/>
    </source>
</evidence>
<name>A0A6N7YNW5_9PSEU</name>
<dbReference type="InterPro" id="IPR016166">
    <property type="entry name" value="FAD-bd_PCMH"/>
</dbReference>
<feature type="domain" description="FAD-binding PCMH-type" evidence="4">
    <location>
        <begin position="1"/>
        <end position="177"/>
    </location>
</feature>
<dbReference type="GO" id="GO:0071949">
    <property type="term" value="F:FAD binding"/>
    <property type="evidence" value="ECO:0007669"/>
    <property type="project" value="InterPro"/>
</dbReference>
<keyword evidence="6" id="KW-1185">Reference proteome</keyword>
<dbReference type="GO" id="GO:0016491">
    <property type="term" value="F:oxidoreductase activity"/>
    <property type="evidence" value="ECO:0007669"/>
    <property type="project" value="UniProtKB-KW"/>
</dbReference>